<dbReference type="Proteomes" id="UP001175227">
    <property type="component" value="Unassembled WGS sequence"/>
</dbReference>
<dbReference type="InterPro" id="IPR027461">
    <property type="entry name" value="Carboxypeptidase_A_C_sf"/>
</dbReference>
<evidence type="ECO:0000256" key="3">
    <source>
        <dbReference type="ARBA" id="ARBA00022670"/>
    </source>
</evidence>
<proteinExistence type="inferred from homology"/>
<dbReference type="InterPro" id="IPR040449">
    <property type="entry name" value="Peptidase_S66_N"/>
</dbReference>
<evidence type="ECO:0000256" key="6">
    <source>
        <dbReference type="SAM" id="SignalP"/>
    </source>
</evidence>
<feature type="domain" description="LD-carboxypeptidase N-terminal" evidence="7">
    <location>
        <begin position="34"/>
        <end position="153"/>
    </location>
</feature>
<dbReference type="InterPro" id="IPR003507">
    <property type="entry name" value="S66_fam"/>
</dbReference>
<protein>
    <submittedName>
        <fullName evidence="9">Peptidase family S66</fullName>
    </submittedName>
</protein>
<keyword evidence="6" id="KW-0732">Signal</keyword>
<comment type="similarity">
    <text evidence="1">Belongs to the peptidase S66 family.</text>
</comment>
<dbReference type="InterPro" id="IPR029062">
    <property type="entry name" value="Class_I_gatase-like"/>
</dbReference>
<accession>A0AA39PND4</accession>
<keyword evidence="3" id="KW-0645">Protease</keyword>
<dbReference type="EMBL" id="JAUEPR010000003">
    <property type="protein sequence ID" value="KAK0487503.1"/>
    <property type="molecule type" value="Genomic_DNA"/>
</dbReference>
<dbReference type="GO" id="GO:0008236">
    <property type="term" value="F:serine-type peptidase activity"/>
    <property type="evidence" value="ECO:0007669"/>
    <property type="project" value="UniProtKB-KW"/>
</dbReference>
<keyword evidence="5" id="KW-0720">Serine protease</keyword>
<dbReference type="GO" id="GO:0004180">
    <property type="term" value="F:carboxypeptidase activity"/>
    <property type="evidence" value="ECO:0007669"/>
    <property type="project" value="UniProtKB-KW"/>
</dbReference>
<dbReference type="CDD" id="cd07025">
    <property type="entry name" value="Peptidase_S66"/>
    <property type="match status" value="1"/>
</dbReference>
<dbReference type="AlphaFoldDB" id="A0AA39PND4"/>
<feature type="chain" id="PRO_5041297509" evidence="6">
    <location>
        <begin position="22"/>
        <end position="320"/>
    </location>
</feature>
<dbReference type="Pfam" id="PF17676">
    <property type="entry name" value="Peptidase_S66C"/>
    <property type="match status" value="1"/>
</dbReference>
<dbReference type="PIRSF" id="PIRSF028757">
    <property type="entry name" value="LD-carboxypeptidase"/>
    <property type="match status" value="1"/>
</dbReference>
<keyword evidence="2" id="KW-0121">Carboxypeptidase</keyword>
<dbReference type="SUPFAM" id="SSF141986">
    <property type="entry name" value="LD-carboxypeptidase A C-terminal domain-like"/>
    <property type="match status" value="1"/>
</dbReference>
<organism evidence="9 10">
    <name type="scientific">Armillaria novae-zelandiae</name>
    <dbReference type="NCBI Taxonomy" id="153914"/>
    <lineage>
        <taxon>Eukaryota</taxon>
        <taxon>Fungi</taxon>
        <taxon>Dikarya</taxon>
        <taxon>Basidiomycota</taxon>
        <taxon>Agaricomycotina</taxon>
        <taxon>Agaricomycetes</taxon>
        <taxon>Agaricomycetidae</taxon>
        <taxon>Agaricales</taxon>
        <taxon>Marasmiineae</taxon>
        <taxon>Physalacriaceae</taxon>
        <taxon>Armillaria</taxon>
    </lineage>
</organism>
<reference evidence="9" key="1">
    <citation type="submission" date="2023-06" db="EMBL/GenBank/DDBJ databases">
        <authorList>
            <consortium name="Lawrence Berkeley National Laboratory"/>
            <person name="Ahrendt S."/>
            <person name="Sahu N."/>
            <person name="Indic B."/>
            <person name="Wong-Bajracharya J."/>
            <person name="Merenyi Z."/>
            <person name="Ke H.-M."/>
            <person name="Monk M."/>
            <person name="Kocsube S."/>
            <person name="Drula E."/>
            <person name="Lipzen A."/>
            <person name="Balint B."/>
            <person name="Henrissat B."/>
            <person name="Andreopoulos B."/>
            <person name="Martin F.M."/>
            <person name="Harder C.B."/>
            <person name="Rigling D."/>
            <person name="Ford K.L."/>
            <person name="Foster G.D."/>
            <person name="Pangilinan J."/>
            <person name="Papanicolaou A."/>
            <person name="Barry K."/>
            <person name="LaButti K."/>
            <person name="Viragh M."/>
            <person name="Koriabine M."/>
            <person name="Yan M."/>
            <person name="Riley R."/>
            <person name="Champramary S."/>
            <person name="Plett K.L."/>
            <person name="Tsai I.J."/>
            <person name="Slot J."/>
            <person name="Sipos G."/>
            <person name="Plett J."/>
            <person name="Nagy L.G."/>
            <person name="Grigoriev I.V."/>
        </authorList>
    </citation>
    <scope>NUCLEOTIDE SEQUENCE</scope>
    <source>
        <strain evidence="9">ICMP 16352</strain>
    </source>
</reference>
<evidence type="ECO:0000259" key="7">
    <source>
        <dbReference type="Pfam" id="PF02016"/>
    </source>
</evidence>
<name>A0AA39PND4_9AGAR</name>
<dbReference type="Pfam" id="PF02016">
    <property type="entry name" value="Peptidase_S66"/>
    <property type="match status" value="1"/>
</dbReference>
<evidence type="ECO:0000313" key="9">
    <source>
        <dbReference type="EMBL" id="KAK0487503.1"/>
    </source>
</evidence>
<comment type="caution">
    <text evidence="9">The sequence shown here is derived from an EMBL/GenBank/DDBJ whole genome shotgun (WGS) entry which is preliminary data.</text>
</comment>
<feature type="domain" description="LD-carboxypeptidase C-terminal" evidence="8">
    <location>
        <begin position="196"/>
        <end position="309"/>
    </location>
</feature>
<dbReference type="PANTHER" id="PTHR30237:SF2">
    <property type="entry name" value="MUREIN TETRAPEPTIDE CARBOXYPEPTIDASE"/>
    <property type="match status" value="1"/>
</dbReference>
<evidence type="ECO:0000256" key="2">
    <source>
        <dbReference type="ARBA" id="ARBA00022645"/>
    </source>
</evidence>
<dbReference type="GO" id="GO:0006508">
    <property type="term" value="P:proteolysis"/>
    <property type="evidence" value="ECO:0007669"/>
    <property type="project" value="UniProtKB-KW"/>
</dbReference>
<evidence type="ECO:0000256" key="5">
    <source>
        <dbReference type="ARBA" id="ARBA00022825"/>
    </source>
</evidence>
<dbReference type="Gene3D" id="3.50.30.60">
    <property type="entry name" value="LD-carboxypeptidase A C-terminal domain-like"/>
    <property type="match status" value="1"/>
</dbReference>
<feature type="signal peptide" evidence="6">
    <location>
        <begin position="1"/>
        <end position="21"/>
    </location>
</feature>
<keyword evidence="10" id="KW-1185">Reference proteome</keyword>
<keyword evidence="4" id="KW-0378">Hydrolase</keyword>
<evidence type="ECO:0000259" key="8">
    <source>
        <dbReference type="Pfam" id="PF17676"/>
    </source>
</evidence>
<dbReference type="InterPro" id="IPR040921">
    <property type="entry name" value="Peptidase_S66C"/>
</dbReference>
<dbReference type="InterPro" id="IPR027478">
    <property type="entry name" value="LdcA_N"/>
</dbReference>
<gene>
    <name evidence="9" type="ORF">IW261DRAFT_1548486</name>
</gene>
<sequence>MYFFTSIYTLAVLLFPSCGMAMQKPPPLVSGDAIRIIATGGAVNPSALTNGTTVLRDIYGLQIRQHPSVLDADLYYAGTDEVRARSVIEAVHEDGVKAIWAARGGYGTTRIIESTQDNVINSLRGYPRWLVGYSDLTALHALWNRAGMLSLHGPMGSDVQFFSDAARENMFGILAHQVSELTFSGTVRRRGKGNVNGKFLGGNLSVLAGMVGSGFLPSYQGAILFIEDTGEVDYRLDRLLTTLLRSEDFSGIVGIAIGQLLDGDTDDYTALELLDRTLAPLGLPVITGLPIGHDTATAMPVVVGADAEIDVEAGSLVISF</sequence>
<evidence type="ECO:0000256" key="4">
    <source>
        <dbReference type="ARBA" id="ARBA00022801"/>
    </source>
</evidence>
<evidence type="ECO:0000313" key="10">
    <source>
        <dbReference type="Proteomes" id="UP001175227"/>
    </source>
</evidence>
<dbReference type="PANTHER" id="PTHR30237">
    <property type="entry name" value="MURAMOYLTETRAPEPTIDE CARBOXYPEPTIDASE"/>
    <property type="match status" value="1"/>
</dbReference>
<dbReference type="Gene3D" id="3.40.50.10740">
    <property type="entry name" value="Class I glutamine amidotransferase-like"/>
    <property type="match status" value="1"/>
</dbReference>
<evidence type="ECO:0000256" key="1">
    <source>
        <dbReference type="ARBA" id="ARBA00010233"/>
    </source>
</evidence>
<dbReference type="SUPFAM" id="SSF52317">
    <property type="entry name" value="Class I glutamine amidotransferase-like"/>
    <property type="match status" value="1"/>
</dbReference>